<proteinExistence type="predicted"/>
<accession>A0A7Y0AET4</accession>
<dbReference type="Proteomes" id="UP000559626">
    <property type="component" value="Unassembled WGS sequence"/>
</dbReference>
<reference evidence="1 2" key="1">
    <citation type="submission" date="2020-04" db="EMBL/GenBank/DDBJ databases">
        <title>Hymenobacter polaris sp. nov., isolated from Arctic soil.</title>
        <authorList>
            <person name="Dahal R.H."/>
        </authorList>
    </citation>
    <scope>NUCLEOTIDE SEQUENCE [LARGE SCALE GENOMIC DNA]</scope>
    <source>
        <strain evidence="1 2">RP-2-7</strain>
    </source>
</reference>
<organism evidence="1 2">
    <name type="scientific">Hymenobacter polaris</name>
    <dbReference type="NCBI Taxonomy" id="2682546"/>
    <lineage>
        <taxon>Bacteria</taxon>
        <taxon>Pseudomonadati</taxon>
        <taxon>Bacteroidota</taxon>
        <taxon>Cytophagia</taxon>
        <taxon>Cytophagales</taxon>
        <taxon>Hymenobacteraceae</taxon>
        <taxon>Hymenobacter</taxon>
    </lineage>
</organism>
<keyword evidence="2" id="KW-1185">Reference proteome</keyword>
<evidence type="ECO:0000313" key="2">
    <source>
        <dbReference type="Proteomes" id="UP000559626"/>
    </source>
</evidence>
<dbReference type="NCBIfam" id="TIGR02608">
    <property type="entry name" value="delta_60_rpt"/>
    <property type="match status" value="7"/>
</dbReference>
<comment type="caution">
    <text evidence="1">The sequence shown here is derived from an EMBL/GenBank/DDBJ whole genome shotgun (WGS) entry which is preliminary data.</text>
</comment>
<dbReference type="NCBIfam" id="TIGR04183">
    <property type="entry name" value="Por_Secre_tail"/>
    <property type="match status" value="1"/>
</dbReference>
<dbReference type="AlphaFoldDB" id="A0A7Y0AET4"/>
<dbReference type="Gene3D" id="2.80.10.50">
    <property type="match status" value="5"/>
</dbReference>
<dbReference type="InterPro" id="IPR026444">
    <property type="entry name" value="Secre_tail"/>
</dbReference>
<sequence length="833" mass="86728">MSQLSAQVLDPAFHIPAVYQAAQISDAAQQPDGHYVVAGTFTQANGQASGGLARFDATGTLDATFQQNLRGVTVAARKVYPMANGQLLVLGSYQAGTTQRKYAFRLNADGTLDPTFELTFPGLYPYPVVAQAIVQPDGRILLLGYFTSSNVELCRLLADGSRDPSFSVTLLSGSQDTQMLLQPDGKVILGGDFTWLNGERGFFIARLTTDGSTDTNFHSAAYTNARLYITGLALDASGRLLVAGYAQNVVGGQNRAVFRLQPDGALDTSFTLDASLGTRNCQRLAVLPSGQIMALFDAYDSNNLSVAYPFAAQLVRLLPTGALDSSFQPGSGPDGLLTEVRTLPSGDVLTWGGIHNFAGQRRTVVLLQAGTGALATSFAPLLQQPGEISRLSSLPDGRLQVLGKFNSVDGHLTDEVARLLPTGQPDPTFAARQPASANTSATTWAVQRNGQVVLAGRGLTGSSGATQFSYLTRLTPTGALDASFTPAISLSGQNFISLLAEQASGQLVVGGLFTDAAGRPNLTRLTSSGSADPSFTPPAGQSPVYSGFAQPDGSLVCVTPLASSSYPGRQAVQRLSANGQPDPTFSYAPLPATFDVYLERVYPLPGAAGYATSGVFATGEVLGSLTSTGAAVPGFATPFRAIPGPAESSSGVRAVLAQPNGQLLVGGAMRQGSSYSSPGVALARLQANGQLDATFSTSFIPVASAASYRVNDLLALPDGSTLVGGYFLEAGGQPATGLVRLQAPAALATIGSQSSRAAVQIWPVPARESLHVLLAAEARPRLLTLLNALGQVVLTQPVTQPDFTLATAALPRGFYLLQVEYADGVAIRRIALE</sequence>
<evidence type="ECO:0000313" key="1">
    <source>
        <dbReference type="EMBL" id="NML66009.1"/>
    </source>
</evidence>
<dbReference type="EMBL" id="JABBGH010000002">
    <property type="protein sequence ID" value="NML66009.1"/>
    <property type="molecule type" value="Genomic_DNA"/>
</dbReference>
<protein>
    <submittedName>
        <fullName evidence="1">T9SS type A sorting domain-containing protein</fullName>
    </submittedName>
</protein>
<name>A0A7Y0AET4_9BACT</name>
<dbReference type="RefSeq" id="WP_169531669.1">
    <property type="nucleotide sequence ID" value="NZ_JABBGH010000002.1"/>
</dbReference>
<dbReference type="SUPFAM" id="SSF63829">
    <property type="entry name" value="Calcium-dependent phosphotriesterase"/>
    <property type="match status" value="1"/>
</dbReference>
<dbReference type="InterPro" id="IPR013431">
    <property type="entry name" value="Delta_60_rpt"/>
</dbReference>
<dbReference type="Pfam" id="PF17164">
    <property type="entry name" value="DUF5122"/>
    <property type="match status" value="11"/>
</dbReference>
<gene>
    <name evidence="1" type="ORF">HHL22_12420</name>
</gene>